<protein>
    <recommendedName>
        <fullName evidence="11">Phosphoribosyl-AMP cyclohydrolase</fullName>
        <shortName evidence="11">PRA-CH</shortName>
        <ecNumber evidence="11">3.5.4.19</ecNumber>
    </recommendedName>
</protein>
<comment type="similarity">
    <text evidence="6">In the N-terminal section; belongs to the PRA-CH family.</text>
</comment>
<dbReference type="AlphaFoldDB" id="C6XNB8"/>
<comment type="pathway">
    <text evidence="4">Amino-acid biosynthesis; L-histidine biosynthesis; L-histidine from 5-phospho-alpha-D-ribose 1-diphosphate: step 2/9.</text>
</comment>
<comment type="similarity">
    <text evidence="5">In the C-terminal section; belongs to the PRA-PH family.</text>
</comment>
<evidence type="ECO:0000256" key="3">
    <source>
        <dbReference type="ARBA" id="ARBA00005169"/>
    </source>
</evidence>
<feature type="binding site" evidence="11">
    <location>
        <position position="100"/>
    </location>
    <ligand>
        <name>Mg(2+)</name>
        <dbReference type="ChEBI" id="CHEBI:18420"/>
    </ligand>
</feature>
<organism evidence="14 15">
    <name type="scientific">Hirschia baltica (strain ATCC 49814 / DSM 5838 / IFAM 1418)</name>
    <dbReference type="NCBI Taxonomy" id="582402"/>
    <lineage>
        <taxon>Bacteria</taxon>
        <taxon>Pseudomonadati</taxon>
        <taxon>Pseudomonadota</taxon>
        <taxon>Alphaproteobacteria</taxon>
        <taxon>Hyphomonadales</taxon>
        <taxon>Hyphomonadaceae</taxon>
        <taxon>Hirschia</taxon>
    </lineage>
</organism>
<dbReference type="GO" id="GO:0000105">
    <property type="term" value="P:L-histidine biosynthetic process"/>
    <property type="evidence" value="ECO:0007669"/>
    <property type="project" value="UniProtKB-UniRule"/>
</dbReference>
<dbReference type="KEGG" id="hba:Hbal_2382"/>
<evidence type="ECO:0000256" key="7">
    <source>
        <dbReference type="ARBA" id="ARBA00022490"/>
    </source>
</evidence>
<keyword evidence="11" id="KW-0862">Zinc</keyword>
<evidence type="ECO:0000259" key="13">
    <source>
        <dbReference type="Pfam" id="PF01502"/>
    </source>
</evidence>
<dbReference type="FunFam" id="3.10.20.810:FF:000001">
    <property type="entry name" value="Histidine biosynthesis bifunctional protein HisIE"/>
    <property type="match status" value="1"/>
</dbReference>
<evidence type="ECO:0000256" key="10">
    <source>
        <dbReference type="ARBA" id="ARBA00023102"/>
    </source>
</evidence>
<evidence type="ECO:0000256" key="2">
    <source>
        <dbReference type="ARBA" id="ARBA00001460"/>
    </source>
</evidence>
<feature type="domain" description="Phosphoribosyl-AMP cyclohydrolase" evidence="13">
    <location>
        <begin position="49"/>
        <end position="122"/>
    </location>
</feature>
<feature type="binding site" evidence="11">
    <location>
        <position position="96"/>
    </location>
    <ligand>
        <name>Mg(2+)</name>
        <dbReference type="ChEBI" id="CHEBI:18420"/>
    </ligand>
</feature>
<feature type="binding site" evidence="11">
    <location>
        <position position="97"/>
    </location>
    <ligand>
        <name>Zn(2+)</name>
        <dbReference type="ChEBI" id="CHEBI:29105"/>
        <note>ligand shared between dimeric partners</note>
    </ligand>
</feature>
<dbReference type="InterPro" id="IPR026660">
    <property type="entry name" value="PRA-CH"/>
</dbReference>
<gene>
    <name evidence="11" type="primary">hisI</name>
    <name evidence="14" type="ordered locus">Hbal_2382</name>
</gene>
<sequence length="139" mass="15545">MSQANKTPIFPPPLSGSEQDETTSFRPRFNSDGLVAAIAQDVSSNEVLMLAWMNEDALKLTIETGRAVYWSRSRNQLWRKGDTSGAYQYVESIHTDCDQDAILLKVRQTDGACHTGRVSCFYRQITDLSTLNPTEDKPA</sequence>
<accession>C6XNB8</accession>
<dbReference type="RefSeq" id="WP_015828212.1">
    <property type="nucleotide sequence ID" value="NC_012982.1"/>
</dbReference>
<comment type="subcellular location">
    <subcellularLocation>
        <location evidence="11">Cytoplasm</location>
    </subcellularLocation>
</comment>
<evidence type="ECO:0000256" key="5">
    <source>
        <dbReference type="ARBA" id="ARBA00007731"/>
    </source>
</evidence>
<comment type="subunit">
    <text evidence="11">Homodimer.</text>
</comment>
<comment type="catalytic activity">
    <reaction evidence="2">
        <text>1-(5-phospho-beta-D-ribosyl)-ATP + H2O = 1-(5-phospho-beta-D-ribosyl)-5'-AMP + diphosphate + H(+)</text>
        <dbReference type="Rhea" id="RHEA:22828"/>
        <dbReference type="ChEBI" id="CHEBI:15377"/>
        <dbReference type="ChEBI" id="CHEBI:15378"/>
        <dbReference type="ChEBI" id="CHEBI:33019"/>
        <dbReference type="ChEBI" id="CHEBI:59457"/>
        <dbReference type="ChEBI" id="CHEBI:73183"/>
        <dbReference type="EC" id="3.6.1.31"/>
    </reaction>
</comment>
<keyword evidence="7 11" id="KW-0963">Cytoplasm</keyword>
<feature type="binding site" evidence="11">
    <location>
        <position position="113"/>
    </location>
    <ligand>
        <name>Zn(2+)</name>
        <dbReference type="ChEBI" id="CHEBI:29105"/>
        <note>ligand shared between dimeric partners</note>
    </ligand>
</feature>
<keyword evidence="10 11" id="KW-0368">Histidine biosynthesis</keyword>
<dbReference type="InterPro" id="IPR038019">
    <property type="entry name" value="PRib_AMP_CycHydrolase_sf"/>
</dbReference>
<feature type="binding site" evidence="11">
    <location>
        <position position="120"/>
    </location>
    <ligand>
        <name>Zn(2+)</name>
        <dbReference type="ChEBI" id="CHEBI:29105"/>
        <note>ligand shared between dimeric partners</note>
    </ligand>
</feature>
<keyword evidence="8 11" id="KW-0028">Amino-acid biosynthesis</keyword>
<dbReference type="EC" id="3.5.4.19" evidence="11"/>
<dbReference type="EMBL" id="CP001678">
    <property type="protein sequence ID" value="ACT60062.1"/>
    <property type="molecule type" value="Genomic_DNA"/>
</dbReference>
<evidence type="ECO:0000256" key="12">
    <source>
        <dbReference type="SAM" id="MobiDB-lite"/>
    </source>
</evidence>
<proteinExistence type="inferred from homology"/>
<name>C6XNB8_HIRBI</name>
<dbReference type="Gene3D" id="3.10.20.810">
    <property type="entry name" value="Phosphoribosyl-AMP cyclohydrolase"/>
    <property type="match status" value="1"/>
</dbReference>
<evidence type="ECO:0000256" key="11">
    <source>
        <dbReference type="HAMAP-Rule" id="MF_01021"/>
    </source>
</evidence>
<dbReference type="Proteomes" id="UP000002745">
    <property type="component" value="Chromosome"/>
</dbReference>
<feature type="binding site" evidence="11">
    <location>
        <position position="98"/>
    </location>
    <ligand>
        <name>Mg(2+)</name>
        <dbReference type="ChEBI" id="CHEBI:18420"/>
    </ligand>
</feature>
<dbReference type="InterPro" id="IPR002496">
    <property type="entry name" value="PRib_AMP_CycHydrolase_dom"/>
</dbReference>
<dbReference type="GO" id="GO:0004636">
    <property type="term" value="F:phosphoribosyl-ATP diphosphatase activity"/>
    <property type="evidence" value="ECO:0007669"/>
    <property type="project" value="UniProtKB-EC"/>
</dbReference>
<feature type="region of interest" description="Disordered" evidence="12">
    <location>
        <begin position="1"/>
        <end position="26"/>
    </location>
</feature>
<dbReference type="GO" id="GO:0005737">
    <property type="term" value="C:cytoplasm"/>
    <property type="evidence" value="ECO:0007669"/>
    <property type="project" value="UniProtKB-SubCell"/>
</dbReference>
<dbReference type="NCBIfam" id="NF000768">
    <property type="entry name" value="PRK00051.1"/>
    <property type="match status" value="1"/>
</dbReference>
<dbReference type="Pfam" id="PF01502">
    <property type="entry name" value="PRA-CH"/>
    <property type="match status" value="1"/>
</dbReference>
<evidence type="ECO:0000256" key="9">
    <source>
        <dbReference type="ARBA" id="ARBA00022801"/>
    </source>
</evidence>
<dbReference type="UniPathway" id="UPA00031">
    <property type="reaction ID" value="UER00008"/>
</dbReference>
<dbReference type="SUPFAM" id="SSF141734">
    <property type="entry name" value="HisI-like"/>
    <property type="match status" value="1"/>
</dbReference>
<keyword evidence="11" id="KW-0479">Metal-binding</keyword>
<dbReference type="HAMAP" id="MF_01021">
    <property type="entry name" value="HisI"/>
    <property type="match status" value="1"/>
</dbReference>
<evidence type="ECO:0000256" key="1">
    <source>
        <dbReference type="ARBA" id="ARBA00000024"/>
    </source>
</evidence>
<keyword evidence="15" id="KW-1185">Reference proteome</keyword>
<keyword evidence="9 11" id="KW-0378">Hydrolase</keyword>
<dbReference type="GO" id="GO:0000287">
    <property type="term" value="F:magnesium ion binding"/>
    <property type="evidence" value="ECO:0007669"/>
    <property type="project" value="UniProtKB-UniRule"/>
</dbReference>
<comment type="similarity">
    <text evidence="11">Belongs to the PRA-CH family.</text>
</comment>
<dbReference type="eggNOG" id="COG0139">
    <property type="taxonomic scope" value="Bacteria"/>
</dbReference>
<evidence type="ECO:0000313" key="14">
    <source>
        <dbReference type="EMBL" id="ACT60062.1"/>
    </source>
</evidence>
<dbReference type="HOGENOM" id="CLU_048577_5_0_5"/>
<comment type="pathway">
    <text evidence="3 11">Amino-acid biosynthesis; L-histidine biosynthesis; L-histidine from 5-phospho-alpha-D-ribose 1-diphosphate: step 3/9.</text>
</comment>
<evidence type="ECO:0000256" key="6">
    <source>
        <dbReference type="ARBA" id="ARBA00008299"/>
    </source>
</evidence>
<keyword evidence="11" id="KW-0460">Magnesium</keyword>
<comment type="function">
    <text evidence="11">Catalyzes the hydrolysis of the adenine ring of phosphoribosyl-AMP.</text>
</comment>
<dbReference type="OrthoDB" id="9795769at2"/>
<comment type="cofactor">
    <cofactor evidence="11">
        <name>Mg(2+)</name>
        <dbReference type="ChEBI" id="CHEBI:18420"/>
    </cofactor>
    <text evidence="11">Binds 1 Mg(2+) ion per subunit.</text>
</comment>
<dbReference type="PANTHER" id="PTHR42945:SF1">
    <property type="entry name" value="HISTIDINE BIOSYNTHESIS BIFUNCTIONAL PROTEIN HIS7"/>
    <property type="match status" value="1"/>
</dbReference>
<comment type="cofactor">
    <cofactor evidence="11">
        <name>Zn(2+)</name>
        <dbReference type="ChEBI" id="CHEBI:29105"/>
    </cofactor>
    <text evidence="11">Binds 1 zinc ion per subunit.</text>
</comment>
<reference evidence="15" key="1">
    <citation type="journal article" date="2011" name="J. Bacteriol.">
        <title>Genome sequences of eight morphologically diverse alphaproteobacteria.</title>
        <authorList>
            <consortium name="US DOE Joint Genome Institute"/>
            <person name="Brown P.J."/>
            <person name="Kysela D.T."/>
            <person name="Buechlein A."/>
            <person name="Hemmerich C."/>
            <person name="Brun Y.V."/>
        </authorList>
    </citation>
    <scope>NUCLEOTIDE SEQUENCE [LARGE SCALE GENOMIC DNA]</scope>
    <source>
        <strain evidence="15">ATCC 49814 / DSM 5838 / IFAM 1418</strain>
    </source>
</reference>
<dbReference type="STRING" id="582402.Hbal_2382"/>
<dbReference type="GO" id="GO:0004635">
    <property type="term" value="F:phosphoribosyl-AMP cyclohydrolase activity"/>
    <property type="evidence" value="ECO:0007669"/>
    <property type="project" value="UniProtKB-UniRule"/>
</dbReference>
<dbReference type="GO" id="GO:0008270">
    <property type="term" value="F:zinc ion binding"/>
    <property type="evidence" value="ECO:0007669"/>
    <property type="project" value="UniProtKB-UniRule"/>
</dbReference>
<comment type="catalytic activity">
    <reaction evidence="1 11">
        <text>1-(5-phospho-beta-D-ribosyl)-5'-AMP + H2O = 1-(5-phospho-beta-D-ribosyl)-5-[(5-phospho-beta-D-ribosylamino)methylideneamino]imidazole-4-carboxamide</text>
        <dbReference type="Rhea" id="RHEA:20049"/>
        <dbReference type="ChEBI" id="CHEBI:15377"/>
        <dbReference type="ChEBI" id="CHEBI:58435"/>
        <dbReference type="ChEBI" id="CHEBI:59457"/>
        <dbReference type="EC" id="3.5.4.19"/>
    </reaction>
</comment>
<evidence type="ECO:0000313" key="15">
    <source>
        <dbReference type="Proteomes" id="UP000002745"/>
    </source>
</evidence>
<dbReference type="PANTHER" id="PTHR42945">
    <property type="entry name" value="HISTIDINE BIOSYNTHESIS BIFUNCTIONAL PROTEIN"/>
    <property type="match status" value="1"/>
</dbReference>
<evidence type="ECO:0000256" key="8">
    <source>
        <dbReference type="ARBA" id="ARBA00022605"/>
    </source>
</evidence>
<evidence type="ECO:0000256" key="4">
    <source>
        <dbReference type="ARBA" id="ARBA00005204"/>
    </source>
</evidence>